<dbReference type="STRING" id="401053.AciPR4_1529"/>
<sequence length="302" mass="32567">MRFTVLGSMLVVAGTLFGQGASSAKPLAGAIDIHMHCGPDVLPRSVDAIDVARLAKAEGMRAIVLKNHYVPTANDAYLVRKVVPGIEVFGGIDLNRTVGGMNAAAVENMAHISGGYGRMVWMTSFDSRAAVEAEKGPNKRPYVAVTQDGELLPEVKQVIAVIAKYNLILETGHNYPDEILSMIREANRVGVKHIVVTHAMIAPIHMNIDQMKQAASMGAYLEFVYNGLIGPYKEFSFEDYAKAIHAVGADHIILSSDLGQVVNPVHTEGLKRFYAGLLQAGVSQTEIDTMARSNPATVLDLK</sequence>
<protein>
    <recommendedName>
        <fullName evidence="3">PHP domain protein</fullName>
    </recommendedName>
</protein>
<dbReference type="SUPFAM" id="SSF51556">
    <property type="entry name" value="Metallo-dependent hydrolases"/>
    <property type="match status" value="1"/>
</dbReference>
<proteinExistence type="predicted"/>
<keyword evidence="2" id="KW-1185">Reference proteome</keyword>
<dbReference type="eggNOG" id="COG1735">
    <property type="taxonomic scope" value="Bacteria"/>
</dbReference>
<dbReference type="EMBL" id="CP002467">
    <property type="protein sequence ID" value="ADV82351.1"/>
    <property type="molecule type" value="Genomic_DNA"/>
</dbReference>
<dbReference type="InterPro" id="IPR046249">
    <property type="entry name" value="DUF6282"/>
</dbReference>
<name>E8V1S0_TERSS</name>
<dbReference type="InterPro" id="IPR032466">
    <property type="entry name" value="Metal_Hydrolase"/>
</dbReference>
<evidence type="ECO:0000313" key="1">
    <source>
        <dbReference type="EMBL" id="ADV82351.1"/>
    </source>
</evidence>
<dbReference type="Pfam" id="PF19799">
    <property type="entry name" value="DUF6282"/>
    <property type="match status" value="1"/>
</dbReference>
<evidence type="ECO:0000313" key="2">
    <source>
        <dbReference type="Proteomes" id="UP000006844"/>
    </source>
</evidence>
<evidence type="ECO:0008006" key="3">
    <source>
        <dbReference type="Google" id="ProtNLM"/>
    </source>
</evidence>
<organism evidence="1 2">
    <name type="scientific">Terriglobus saanensis (strain ATCC BAA-1853 / DSM 23119 / SP1PR4)</name>
    <dbReference type="NCBI Taxonomy" id="401053"/>
    <lineage>
        <taxon>Bacteria</taxon>
        <taxon>Pseudomonadati</taxon>
        <taxon>Acidobacteriota</taxon>
        <taxon>Terriglobia</taxon>
        <taxon>Terriglobales</taxon>
        <taxon>Acidobacteriaceae</taxon>
        <taxon>Terriglobus</taxon>
    </lineage>
</organism>
<dbReference type="KEGG" id="tsa:AciPR4_1529"/>
<gene>
    <name evidence="1" type="ordered locus">AciPR4_1529</name>
</gene>
<dbReference type="AlphaFoldDB" id="E8V1S0"/>
<reference evidence="1 2" key="1">
    <citation type="journal article" date="2012" name="Stand. Genomic Sci.">
        <title>Complete genome sequence of Terriglobus saanensis type strain SP1PR4(T), an Acidobacteria from tundra soil.</title>
        <authorList>
            <person name="Rawat S.R."/>
            <person name="Mannisto M.K."/>
            <person name="Starovoytov V."/>
            <person name="Goodwin L."/>
            <person name="Nolan M."/>
            <person name="Hauser L."/>
            <person name="Land M."/>
            <person name="Davenport K.W."/>
            <person name="Woyke T."/>
            <person name="Haggblom M.M."/>
        </authorList>
    </citation>
    <scope>NUCLEOTIDE SEQUENCE</scope>
    <source>
        <strain evidence="2">ATCC BAA-1853 / DSM 23119 / SP1PR4</strain>
    </source>
</reference>
<dbReference type="HOGENOM" id="CLU_060721_1_0_0"/>
<dbReference type="Proteomes" id="UP000006844">
    <property type="component" value="Chromosome"/>
</dbReference>
<dbReference type="Gene3D" id="3.20.20.140">
    <property type="entry name" value="Metal-dependent hydrolases"/>
    <property type="match status" value="1"/>
</dbReference>
<accession>E8V1S0</accession>